<dbReference type="CDD" id="cd05254">
    <property type="entry name" value="dTDP_HR_like_SDR_e"/>
    <property type="match status" value="1"/>
</dbReference>
<dbReference type="GO" id="GO:0008831">
    <property type="term" value="F:dTDP-4-dehydrorhamnose reductase activity"/>
    <property type="evidence" value="ECO:0007669"/>
    <property type="project" value="UniProtKB-EC"/>
</dbReference>
<comment type="cofactor">
    <cofactor evidence="6">
        <name>Mg(2+)</name>
        <dbReference type="ChEBI" id="CHEBI:18420"/>
    </cofactor>
    <text evidence="6">Binds 1 Mg(2+) ion per monomer.</text>
</comment>
<dbReference type="InterPro" id="IPR036291">
    <property type="entry name" value="NAD(P)-bd_dom_sf"/>
</dbReference>
<dbReference type="EMBL" id="LFJC01000003">
    <property type="protein sequence ID" value="PIT00984.1"/>
    <property type="molecule type" value="Genomic_DNA"/>
</dbReference>
<dbReference type="UniPathway" id="UPA00124"/>
<dbReference type="PANTHER" id="PTHR10491">
    <property type="entry name" value="DTDP-4-DEHYDRORHAMNOSE REDUCTASE"/>
    <property type="match status" value="1"/>
</dbReference>
<comment type="caution">
    <text evidence="9">The sequence shown here is derived from an EMBL/GenBank/DDBJ whole genome shotgun (WGS) entry which is preliminary data.</text>
</comment>
<evidence type="ECO:0000313" key="9">
    <source>
        <dbReference type="EMBL" id="PIT00984.1"/>
    </source>
</evidence>
<evidence type="ECO:0000256" key="2">
    <source>
        <dbReference type="ARBA" id="ARBA00010944"/>
    </source>
</evidence>
<comment type="pathway">
    <text evidence="1 6">Carbohydrate biosynthesis; dTDP-L-rhamnose biosynthesis.</text>
</comment>
<evidence type="ECO:0000256" key="7">
    <source>
        <dbReference type="SAM" id="SignalP"/>
    </source>
</evidence>
<comment type="function">
    <text evidence="6">Catalyzes the reduction of dTDP-6-deoxy-L-lyxo-4-hexulose to yield dTDP-L-rhamnose.</text>
</comment>
<evidence type="ECO:0000259" key="8">
    <source>
        <dbReference type="Pfam" id="PF04321"/>
    </source>
</evidence>
<organism evidence="9 10">
    <name type="scientific">Bradyrhizobium nitroreducens</name>
    <dbReference type="NCBI Taxonomy" id="709803"/>
    <lineage>
        <taxon>Bacteria</taxon>
        <taxon>Pseudomonadati</taxon>
        <taxon>Pseudomonadota</taxon>
        <taxon>Alphaproteobacteria</taxon>
        <taxon>Hyphomicrobiales</taxon>
        <taxon>Nitrobacteraceae</taxon>
        <taxon>Bradyrhizobium</taxon>
    </lineage>
</organism>
<comment type="similarity">
    <text evidence="2 6">Belongs to the dTDP-4-dehydrorhamnose reductase family.</text>
</comment>
<name>A0A2M6U8Q6_9BRAD</name>
<dbReference type="EC" id="1.1.1.133" evidence="3 6"/>
<dbReference type="AlphaFoldDB" id="A0A2M6U8Q6"/>
<evidence type="ECO:0000256" key="3">
    <source>
        <dbReference type="ARBA" id="ARBA00012929"/>
    </source>
</evidence>
<feature type="chain" id="PRO_5014708141" description="dTDP-4-dehydrorhamnose reductase" evidence="7">
    <location>
        <begin position="25"/>
        <end position="294"/>
    </location>
</feature>
<keyword evidence="7" id="KW-0732">Signal</keyword>
<reference evidence="9 10" key="1">
    <citation type="submission" date="2015-06" db="EMBL/GenBank/DDBJ databases">
        <title>Comparative genome analysis of nirS-carrying Bradyrhizobium sp. strains.</title>
        <authorList>
            <person name="Ishii S."/>
            <person name="Jang J."/>
            <person name="Nishizawa T."/>
            <person name="Senoo K."/>
        </authorList>
    </citation>
    <scope>NUCLEOTIDE SEQUENCE [LARGE SCALE GENOMIC DNA]</scope>
    <source>
        <strain evidence="9 10">TSA1</strain>
    </source>
</reference>
<dbReference type="Proteomes" id="UP000228930">
    <property type="component" value="Unassembled WGS sequence"/>
</dbReference>
<dbReference type="GO" id="GO:0005829">
    <property type="term" value="C:cytosol"/>
    <property type="evidence" value="ECO:0007669"/>
    <property type="project" value="TreeGrafter"/>
</dbReference>
<dbReference type="Pfam" id="PF04321">
    <property type="entry name" value="RmlD_sub_bind"/>
    <property type="match status" value="1"/>
</dbReference>
<evidence type="ECO:0000313" key="10">
    <source>
        <dbReference type="Proteomes" id="UP000228930"/>
    </source>
</evidence>
<keyword evidence="6" id="KW-0560">Oxidoreductase</keyword>
<keyword evidence="6" id="KW-0521">NADP</keyword>
<feature type="domain" description="RmlD-like substrate binding" evidence="8">
    <location>
        <begin position="5"/>
        <end position="243"/>
    </location>
</feature>
<evidence type="ECO:0000256" key="4">
    <source>
        <dbReference type="ARBA" id="ARBA00017099"/>
    </source>
</evidence>
<evidence type="ECO:0000256" key="1">
    <source>
        <dbReference type="ARBA" id="ARBA00004781"/>
    </source>
</evidence>
<dbReference type="PANTHER" id="PTHR10491:SF4">
    <property type="entry name" value="METHIONINE ADENOSYLTRANSFERASE 2 SUBUNIT BETA"/>
    <property type="match status" value="1"/>
</dbReference>
<dbReference type="RefSeq" id="WP_100176202.1">
    <property type="nucleotide sequence ID" value="NZ_LFJC01000003.1"/>
</dbReference>
<dbReference type="GO" id="GO:0019305">
    <property type="term" value="P:dTDP-rhamnose biosynthetic process"/>
    <property type="evidence" value="ECO:0007669"/>
    <property type="project" value="UniProtKB-UniPathway"/>
</dbReference>
<dbReference type="InterPro" id="IPR029903">
    <property type="entry name" value="RmlD-like-bd"/>
</dbReference>
<protein>
    <recommendedName>
        <fullName evidence="4 6">dTDP-4-dehydrorhamnose reductase</fullName>
        <ecNumber evidence="3 6">1.1.1.133</ecNumber>
    </recommendedName>
</protein>
<accession>A0A2M6U8Q6</accession>
<dbReference type="Gene3D" id="3.40.50.720">
    <property type="entry name" value="NAD(P)-binding Rossmann-like Domain"/>
    <property type="match status" value="1"/>
</dbReference>
<comment type="catalytic activity">
    <reaction evidence="5 6">
        <text>dTDP-beta-L-rhamnose + NADP(+) = dTDP-4-dehydro-beta-L-rhamnose + NADPH + H(+)</text>
        <dbReference type="Rhea" id="RHEA:21796"/>
        <dbReference type="ChEBI" id="CHEBI:15378"/>
        <dbReference type="ChEBI" id="CHEBI:57510"/>
        <dbReference type="ChEBI" id="CHEBI:57783"/>
        <dbReference type="ChEBI" id="CHEBI:58349"/>
        <dbReference type="ChEBI" id="CHEBI:62830"/>
        <dbReference type="EC" id="1.1.1.133"/>
    </reaction>
</comment>
<feature type="signal peptide" evidence="7">
    <location>
        <begin position="1"/>
        <end position="24"/>
    </location>
</feature>
<dbReference type="SUPFAM" id="SSF51735">
    <property type="entry name" value="NAD(P)-binding Rossmann-fold domains"/>
    <property type="match status" value="1"/>
</dbReference>
<evidence type="ECO:0000256" key="6">
    <source>
        <dbReference type="RuleBase" id="RU364082"/>
    </source>
</evidence>
<gene>
    <name evidence="9" type="ORF">TSA1_09595</name>
</gene>
<dbReference type="InterPro" id="IPR005913">
    <property type="entry name" value="dTDP_dehydrorham_reduct"/>
</dbReference>
<sequence length="294" mass="32630">MCKTKVLILGAGGMLGAAVFRSFAASDEFEVIATVRDRVALHLLSAPRARFFCLDVLDQDAIVSLLERERPDTVVNCIGLVKQLASASDPLIVLPINAMFPHRLARLCALIGARVVHVSTDCVFSGARGDYAEDDVTDACDLYGRSKLLGELVDYDNAVTLRTSIIGRELCTAHSLVEWFLAQDGAVNGYAEAVFSGLPTTELARVIRDIVLPRKDLVGLYHVSSGPISKFDLLHLLARQYRKQIDIRRDAELKIDRSLKAEKFREETGYRAPSWPQLVEQLYEADLRREARSV</sequence>
<evidence type="ECO:0000256" key="5">
    <source>
        <dbReference type="ARBA" id="ARBA00048200"/>
    </source>
</evidence>
<keyword evidence="10" id="KW-1185">Reference proteome</keyword>
<proteinExistence type="inferred from homology"/>